<comment type="caution">
    <text evidence="2">The sequence shown here is derived from an EMBL/GenBank/DDBJ whole genome shotgun (WGS) entry which is preliminary data.</text>
</comment>
<feature type="region of interest" description="Disordered" evidence="1">
    <location>
        <begin position="1"/>
        <end position="55"/>
    </location>
</feature>
<evidence type="ECO:0000313" key="2">
    <source>
        <dbReference type="EMBL" id="KAJ4484620.1"/>
    </source>
</evidence>
<evidence type="ECO:0000313" key="3">
    <source>
        <dbReference type="Proteomes" id="UP001150217"/>
    </source>
</evidence>
<keyword evidence="3" id="KW-1185">Reference proteome</keyword>
<proteinExistence type="predicted"/>
<feature type="compositionally biased region" description="Low complexity" evidence="1">
    <location>
        <begin position="19"/>
        <end position="47"/>
    </location>
</feature>
<dbReference type="Pfam" id="PF07426">
    <property type="entry name" value="Dynactin_p22"/>
    <property type="match status" value="1"/>
</dbReference>
<dbReference type="Proteomes" id="UP001150217">
    <property type="component" value="Unassembled WGS sequence"/>
</dbReference>
<feature type="region of interest" description="Disordered" evidence="1">
    <location>
        <begin position="66"/>
        <end position="85"/>
    </location>
</feature>
<reference evidence="2" key="1">
    <citation type="submission" date="2022-08" db="EMBL/GenBank/DDBJ databases">
        <title>A Global Phylogenomic Analysis of the Shiitake Genus Lentinula.</title>
        <authorList>
            <consortium name="DOE Joint Genome Institute"/>
            <person name="Sierra-Patev S."/>
            <person name="Min B."/>
            <person name="Naranjo-Ortiz M."/>
            <person name="Looney B."/>
            <person name="Konkel Z."/>
            <person name="Slot J.C."/>
            <person name="Sakamoto Y."/>
            <person name="Steenwyk J.L."/>
            <person name="Rokas A."/>
            <person name="Carro J."/>
            <person name="Camarero S."/>
            <person name="Ferreira P."/>
            <person name="Molpeceres G."/>
            <person name="Ruiz-Duenas F.J."/>
            <person name="Serrano A."/>
            <person name="Henrissat B."/>
            <person name="Drula E."/>
            <person name="Hughes K.W."/>
            <person name="Mata J.L."/>
            <person name="Ishikawa N.K."/>
            <person name="Vargas-Isla R."/>
            <person name="Ushijima S."/>
            <person name="Smith C.A."/>
            <person name="Ahrendt S."/>
            <person name="Andreopoulos W."/>
            <person name="He G."/>
            <person name="Labutti K."/>
            <person name="Lipzen A."/>
            <person name="Ng V."/>
            <person name="Riley R."/>
            <person name="Sandor L."/>
            <person name="Barry K."/>
            <person name="Martinez A.T."/>
            <person name="Xiao Y."/>
            <person name="Gibbons J.G."/>
            <person name="Terashima K."/>
            <person name="Grigoriev I.V."/>
            <person name="Hibbett D.S."/>
        </authorList>
    </citation>
    <scope>NUCLEOTIDE SEQUENCE</scope>
    <source>
        <strain evidence="2">RHP3577 ss4</strain>
    </source>
</reference>
<accession>A0ABQ8VBT3</accession>
<organism evidence="2 3">
    <name type="scientific">Lentinula lateritia</name>
    <dbReference type="NCBI Taxonomy" id="40482"/>
    <lineage>
        <taxon>Eukaryota</taxon>
        <taxon>Fungi</taxon>
        <taxon>Dikarya</taxon>
        <taxon>Basidiomycota</taxon>
        <taxon>Agaricomycotina</taxon>
        <taxon>Agaricomycetes</taxon>
        <taxon>Agaricomycetidae</taxon>
        <taxon>Agaricales</taxon>
        <taxon>Marasmiineae</taxon>
        <taxon>Omphalotaceae</taxon>
        <taxon>Lentinula</taxon>
    </lineage>
</organism>
<sequence>MAHIGSVFLGDSRRQRVLSSSSSSSVPHTPVTPVTPVTPHTPSSSSSGTQPTFGTVMDTVQGEIDEGGVNEEGVNEGVGIDEEKPKQTIDITTTPLPPFSYIESLAQRPPPAIDPLMALELRVRLLEGLVVGLDGLDQDPKTGVLSTTTTTTTTTLVKSTENIKRTLNKYVEGNETLRRFMSRYDQYAPYLTPAFALGLLDESTMSNPASTSSSPDIITYIHEMEPEIRGADASMQEIETMLKRGVLDGGGGGEGKEKQTLESYIPLQPRLAALVELHQHLRDRAEALERRVAGVMQSHAGYSLTDYVQPPQIDTLSDLFLAWDSALIEAENRVVRLEREKEEKERLGLVM</sequence>
<protein>
    <submittedName>
        <fullName evidence="2">Uncharacterized protein</fullName>
    </submittedName>
</protein>
<dbReference type="EMBL" id="JANVFT010000052">
    <property type="protein sequence ID" value="KAJ4484620.1"/>
    <property type="molecule type" value="Genomic_DNA"/>
</dbReference>
<dbReference type="InterPro" id="IPR009991">
    <property type="entry name" value="DCTN3"/>
</dbReference>
<name>A0ABQ8VBT3_9AGAR</name>
<evidence type="ECO:0000256" key="1">
    <source>
        <dbReference type="SAM" id="MobiDB-lite"/>
    </source>
</evidence>
<gene>
    <name evidence="2" type="ORF">C8R41DRAFT_982278</name>
</gene>